<sequence length="431" mass="49447">MAAPFSQTFIWRTISNASFRRIHFNKHVGLQFSNANPLKVQRSHYLTRCPSFKSLLNAKSRYFYLRACGLNQSSRVGGQEFSRSTISVLYIAKVGVALTATCLIGFGLVKSDWNRFKVIAEGRERLHAIKPSRNVQVDTDKSGLKLTLFQYQTCPFCCKVRAVLDYHGFSYDVIEVNSVTKKQLKWSDYQKVPIVIVELPGSDQEVVIKDSSVIISVLESYLHDNAASIPQLCSYYPCLTENEGRRKKYDFQNKYFIMFPRTVDLNHTVEERSEERKWRKWADDHLVHMLSPNAYRTVKESLQAFQYFSAVGQWEQNFSFLERYVVIYIGAAVMYVMGMILKNKYKLKEDVRESLYDACNEWVKAVGKERVFMGGDQPNLADLAVYGILNSIEGCTAFQDALQNTKIGSWYYRTKAAVNSHQGAHQLNSSS</sequence>
<dbReference type="Proteomes" id="UP001497497">
    <property type="component" value="Unassembled WGS sequence"/>
</dbReference>
<reference evidence="6 7" key="1">
    <citation type="submission" date="2024-04" db="EMBL/GenBank/DDBJ databases">
        <authorList>
            <consortium name="Genoscope - CEA"/>
            <person name="William W."/>
        </authorList>
    </citation>
    <scope>NUCLEOTIDE SEQUENCE [LARGE SCALE GENOMIC DNA]</scope>
</reference>
<keyword evidence="3" id="KW-0443">Lipid metabolism</keyword>
<dbReference type="PROSITE" id="PS00195">
    <property type="entry name" value="GLUTAREDOXIN_1"/>
    <property type="match status" value="1"/>
</dbReference>
<dbReference type="PANTHER" id="PTHR12782:SF5">
    <property type="entry name" value="PROSTAGLANDIN E SYNTHASE 2"/>
    <property type="match status" value="1"/>
</dbReference>
<dbReference type="Gene3D" id="1.20.1050.10">
    <property type="match status" value="1"/>
</dbReference>
<comment type="similarity">
    <text evidence="2">Belongs to the GST superfamily.</text>
</comment>
<evidence type="ECO:0000313" key="6">
    <source>
        <dbReference type="EMBL" id="CAL1547767.1"/>
    </source>
</evidence>
<dbReference type="AlphaFoldDB" id="A0AAV2IPV6"/>
<comment type="function">
    <text evidence="1">Has a glutathione-disulfide oxidoreductase activity in the presence of NADPH and glutathione reductase. Reduces low molecular weight disulfides and proteins.</text>
</comment>
<dbReference type="InterPro" id="IPR034334">
    <property type="entry name" value="PGES2"/>
</dbReference>
<dbReference type="SFLD" id="SFLDG01203">
    <property type="entry name" value="Prostaglandin_E_synthase_like1"/>
    <property type="match status" value="1"/>
</dbReference>
<dbReference type="InterPro" id="IPR034335">
    <property type="entry name" value="PGES2_C"/>
</dbReference>
<feature type="domain" description="Glutaredoxin" evidence="5">
    <location>
        <begin position="147"/>
        <end position="197"/>
    </location>
</feature>
<organism evidence="6 7">
    <name type="scientific">Lymnaea stagnalis</name>
    <name type="common">Great pond snail</name>
    <name type="synonym">Helix stagnalis</name>
    <dbReference type="NCBI Taxonomy" id="6523"/>
    <lineage>
        <taxon>Eukaryota</taxon>
        <taxon>Metazoa</taxon>
        <taxon>Spiralia</taxon>
        <taxon>Lophotrochozoa</taxon>
        <taxon>Mollusca</taxon>
        <taxon>Gastropoda</taxon>
        <taxon>Heterobranchia</taxon>
        <taxon>Euthyneura</taxon>
        <taxon>Panpulmonata</taxon>
        <taxon>Hygrophila</taxon>
        <taxon>Lymnaeoidea</taxon>
        <taxon>Lymnaeidae</taxon>
        <taxon>Lymnaea</taxon>
    </lineage>
</organism>
<comment type="caution">
    <text evidence="6">The sequence shown here is derived from an EMBL/GenBank/DDBJ whole genome shotgun (WGS) entry which is preliminary data.</text>
</comment>
<evidence type="ECO:0000259" key="5">
    <source>
        <dbReference type="Pfam" id="PF00462"/>
    </source>
</evidence>
<dbReference type="GO" id="GO:0006629">
    <property type="term" value="P:lipid metabolic process"/>
    <property type="evidence" value="ECO:0007669"/>
    <property type="project" value="UniProtKB-KW"/>
</dbReference>
<dbReference type="PANTHER" id="PTHR12782">
    <property type="entry name" value="MICROSOMAL PROSTAGLANDIN E SYNTHASE-2"/>
    <property type="match status" value="1"/>
</dbReference>
<dbReference type="InterPro" id="IPR011767">
    <property type="entry name" value="GLR_AS"/>
</dbReference>
<keyword evidence="7" id="KW-1185">Reference proteome</keyword>
<evidence type="ECO:0000256" key="2">
    <source>
        <dbReference type="ARBA" id="ARBA00007409"/>
    </source>
</evidence>
<protein>
    <recommendedName>
        <fullName evidence="5">Glutaredoxin domain-containing protein</fullName>
    </recommendedName>
</protein>
<dbReference type="Pfam" id="PF00462">
    <property type="entry name" value="Glutaredoxin"/>
    <property type="match status" value="1"/>
</dbReference>
<dbReference type="Gene3D" id="3.40.30.10">
    <property type="entry name" value="Glutaredoxin"/>
    <property type="match status" value="1"/>
</dbReference>
<dbReference type="SFLD" id="SFLDS00019">
    <property type="entry name" value="Glutathione_Transferase_(cytos"/>
    <property type="match status" value="1"/>
</dbReference>
<evidence type="ECO:0000256" key="3">
    <source>
        <dbReference type="ARBA" id="ARBA00023098"/>
    </source>
</evidence>
<gene>
    <name evidence="6" type="ORF">GSLYS_00021084001</name>
</gene>
<keyword evidence="4" id="KW-0472">Membrane</keyword>
<dbReference type="SUPFAM" id="SSF47616">
    <property type="entry name" value="GST C-terminal domain-like"/>
    <property type="match status" value="1"/>
</dbReference>
<dbReference type="SFLD" id="SFLDG01182">
    <property type="entry name" value="Prostaglandin_E_synthase_like"/>
    <property type="match status" value="1"/>
</dbReference>
<dbReference type="PROSITE" id="PS51354">
    <property type="entry name" value="GLUTAREDOXIN_2"/>
    <property type="match status" value="1"/>
</dbReference>
<evidence type="ECO:0000256" key="1">
    <source>
        <dbReference type="ARBA" id="ARBA00002549"/>
    </source>
</evidence>
<dbReference type="InterPro" id="IPR002109">
    <property type="entry name" value="Glutaredoxin"/>
</dbReference>
<accession>A0AAV2IPV6</accession>
<dbReference type="GO" id="GO:0005739">
    <property type="term" value="C:mitochondrion"/>
    <property type="evidence" value="ECO:0007669"/>
    <property type="project" value="TreeGrafter"/>
</dbReference>
<dbReference type="GO" id="GO:0050220">
    <property type="term" value="F:prostaglandin-E synthase activity"/>
    <property type="evidence" value="ECO:0007669"/>
    <property type="project" value="InterPro"/>
</dbReference>
<dbReference type="EMBL" id="CAXITT010001063">
    <property type="protein sequence ID" value="CAL1547767.1"/>
    <property type="molecule type" value="Genomic_DNA"/>
</dbReference>
<dbReference type="CDD" id="cd03197">
    <property type="entry name" value="GST_C_mPGES2"/>
    <property type="match status" value="1"/>
</dbReference>
<name>A0AAV2IPV6_LYMST</name>
<proteinExistence type="inferred from homology"/>
<evidence type="ECO:0000313" key="7">
    <source>
        <dbReference type="Proteomes" id="UP001497497"/>
    </source>
</evidence>
<feature type="transmembrane region" description="Helical" evidence="4">
    <location>
        <begin position="324"/>
        <end position="341"/>
    </location>
</feature>
<keyword evidence="4" id="KW-0812">Transmembrane</keyword>
<dbReference type="SUPFAM" id="SSF52833">
    <property type="entry name" value="Thioredoxin-like"/>
    <property type="match status" value="1"/>
</dbReference>
<evidence type="ECO:0000256" key="4">
    <source>
        <dbReference type="SAM" id="Phobius"/>
    </source>
</evidence>
<dbReference type="InterPro" id="IPR036282">
    <property type="entry name" value="Glutathione-S-Trfase_C_sf"/>
</dbReference>
<dbReference type="InterPro" id="IPR040079">
    <property type="entry name" value="Glutathione_S-Trfase"/>
</dbReference>
<keyword evidence="4" id="KW-1133">Transmembrane helix</keyword>
<dbReference type="InterPro" id="IPR036249">
    <property type="entry name" value="Thioredoxin-like_sf"/>
</dbReference>